<organism evidence="2 3">
    <name type="scientific">Paracoccus alkanivorans</name>
    <dbReference type="NCBI Taxonomy" id="2116655"/>
    <lineage>
        <taxon>Bacteria</taxon>
        <taxon>Pseudomonadati</taxon>
        <taxon>Pseudomonadota</taxon>
        <taxon>Alphaproteobacteria</taxon>
        <taxon>Rhodobacterales</taxon>
        <taxon>Paracoccaceae</taxon>
        <taxon>Paracoccus</taxon>
    </lineage>
</organism>
<comment type="caution">
    <text evidence="2">The sequence shown here is derived from an EMBL/GenBank/DDBJ whole genome shotgun (WGS) entry which is preliminary data.</text>
</comment>
<dbReference type="EMBL" id="QOKZ01000020">
    <property type="protein sequence ID" value="RMC30124.1"/>
    <property type="molecule type" value="Genomic_DNA"/>
</dbReference>
<dbReference type="OrthoDB" id="7283066at2"/>
<dbReference type="RefSeq" id="WP_122114517.1">
    <property type="nucleotide sequence ID" value="NZ_QOKZ01000020.1"/>
</dbReference>
<sequence length="81" mass="8719">MEDEGQTGPGKERPANENEKPGQQADIGVAATEKLDAVVLTIARLIGRRMAREDHEKAFRAANDNTPPSCDGTEAESEDPD</sequence>
<evidence type="ECO:0000256" key="1">
    <source>
        <dbReference type="SAM" id="MobiDB-lite"/>
    </source>
</evidence>
<evidence type="ECO:0000313" key="2">
    <source>
        <dbReference type="EMBL" id="RMC30124.1"/>
    </source>
</evidence>
<feature type="region of interest" description="Disordered" evidence="1">
    <location>
        <begin position="1"/>
        <end position="31"/>
    </location>
</feature>
<keyword evidence="3" id="KW-1185">Reference proteome</keyword>
<proteinExistence type="predicted"/>
<protein>
    <submittedName>
        <fullName evidence="2">Uncharacterized protein</fullName>
    </submittedName>
</protein>
<dbReference type="Proteomes" id="UP000273516">
    <property type="component" value="Unassembled WGS sequence"/>
</dbReference>
<feature type="compositionally biased region" description="Basic and acidic residues" evidence="1">
    <location>
        <begin position="10"/>
        <end position="20"/>
    </location>
</feature>
<name>A0A3M0M155_9RHOB</name>
<dbReference type="AlphaFoldDB" id="A0A3M0M155"/>
<feature type="region of interest" description="Disordered" evidence="1">
    <location>
        <begin position="57"/>
        <end position="81"/>
    </location>
</feature>
<evidence type="ECO:0000313" key="3">
    <source>
        <dbReference type="Proteomes" id="UP000273516"/>
    </source>
</evidence>
<accession>A0A3M0M155</accession>
<gene>
    <name evidence="2" type="ORF">C9E81_22065</name>
</gene>
<reference evidence="2 3" key="1">
    <citation type="submission" date="2018-07" db="EMBL/GenBank/DDBJ databases">
        <authorList>
            <person name="Zhang Y."/>
            <person name="Wang L."/>
            <person name="Ma S."/>
        </authorList>
    </citation>
    <scope>NUCLEOTIDE SEQUENCE [LARGE SCALE GENOMIC DNA]</scope>
    <source>
        <strain evidence="2 3">4-2</strain>
    </source>
</reference>